<comment type="similarity">
    <text evidence="3">Belongs to the flagella basal body rod proteins family.</text>
</comment>
<gene>
    <name evidence="11" type="primary">flgK</name>
    <name evidence="11" type="ORF">CWE14_12670</name>
</gene>
<feature type="domain" description="Flagellar basal body rod protein N-terminal" evidence="8">
    <location>
        <begin position="6"/>
        <end position="35"/>
    </location>
</feature>
<dbReference type="Proteomes" id="UP000287823">
    <property type="component" value="Unassembled WGS sequence"/>
</dbReference>
<dbReference type="InterPro" id="IPR002371">
    <property type="entry name" value="FlgK"/>
</dbReference>
<dbReference type="InterPro" id="IPR001444">
    <property type="entry name" value="Flag_bb_rod_N"/>
</dbReference>
<comment type="caution">
    <text evidence="11">The sequence shown here is derived from an EMBL/GenBank/DDBJ whole genome shotgun (WGS) entry which is preliminary data.</text>
</comment>
<keyword evidence="12" id="KW-1185">Reference proteome</keyword>
<evidence type="ECO:0000256" key="4">
    <source>
        <dbReference type="ARBA" id="ARBA00016244"/>
    </source>
</evidence>
<evidence type="ECO:0000256" key="1">
    <source>
        <dbReference type="ARBA" id="ARBA00004365"/>
    </source>
</evidence>
<dbReference type="EMBL" id="PIPO01000006">
    <property type="protein sequence ID" value="RUO30227.1"/>
    <property type="molecule type" value="Genomic_DNA"/>
</dbReference>
<dbReference type="GO" id="GO:0009424">
    <property type="term" value="C:bacterial-type flagellum hook"/>
    <property type="evidence" value="ECO:0007669"/>
    <property type="project" value="InterPro"/>
</dbReference>
<keyword evidence="5" id="KW-0964">Secreted</keyword>
<feature type="coiled-coil region" evidence="7">
    <location>
        <begin position="152"/>
        <end position="182"/>
    </location>
</feature>
<dbReference type="GO" id="GO:0005576">
    <property type="term" value="C:extracellular region"/>
    <property type="evidence" value="ECO:0007669"/>
    <property type="project" value="UniProtKB-SubCell"/>
</dbReference>
<dbReference type="PRINTS" id="PR01005">
    <property type="entry name" value="FLGHOOKAP1"/>
</dbReference>
<dbReference type="Pfam" id="PF00460">
    <property type="entry name" value="Flg_bb_rod"/>
    <property type="match status" value="1"/>
</dbReference>
<dbReference type="PROSITE" id="PS00588">
    <property type="entry name" value="FLAGELLA_BB_ROD"/>
    <property type="match status" value="1"/>
</dbReference>
<name>A0A432WCU3_9GAMM</name>
<comment type="subcellular location">
    <subcellularLocation>
        <location evidence="1">Bacterial flagellum</location>
    </subcellularLocation>
    <subcellularLocation>
        <location evidence="2">Secreted</location>
    </subcellularLocation>
</comment>
<accession>A0A432WCU3</accession>
<keyword evidence="11" id="KW-0282">Flagellum</keyword>
<keyword evidence="11" id="KW-0966">Cell projection</keyword>
<evidence type="ECO:0000259" key="8">
    <source>
        <dbReference type="Pfam" id="PF00460"/>
    </source>
</evidence>
<evidence type="ECO:0000259" key="9">
    <source>
        <dbReference type="Pfam" id="PF06429"/>
    </source>
</evidence>
<keyword evidence="6" id="KW-0975">Bacterial flagellum</keyword>
<evidence type="ECO:0000259" key="10">
    <source>
        <dbReference type="Pfam" id="PF22638"/>
    </source>
</evidence>
<evidence type="ECO:0000256" key="5">
    <source>
        <dbReference type="ARBA" id="ARBA00022525"/>
    </source>
</evidence>
<evidence type="ECO:0000256" key="3">
    <source>
        <dbReference type="ARBA" id="ARBA00009677"/>
    </source>
</evidence>
<dbReference type="InterPro" id="IPR053927">
    <property type="entry name" value="FlgK_helical"/>
</dbReference>
<dbReference type="Pfam" id="PF06429">
    <property type="entry name" value="Flg_bbr_C"/>
    <property type="match status" value="1"/>
</dbReference>
<dbReference type="Pfam" id="PF22638">
    <property type="entry name" value="FlgK_D1"/>
    <property type="match status" value="1"/>
</dbReference>
<dbReference type="PANTHER" id="PTHR30033">
    <property type="entry name" value="FLAGELLAR HOOK-ASSOCIATED PROTEIN 1"/>
    <property type="match status" value="1"/>
</dbReference>
<dbReference type="GO" id="GO:0005198">
    <property type="term" value="F:structural molecule activity"/>
    <property type="evidence" value="ECO:0007669"/>
    <property type="project" value="InterPro"/>
</dbReference>
<evidence type="ECO:0000256" key="2">
    <source>
        <dbReference type="ARBA" id="ARBA00004613"/>
    </source>
</evidence>
<evidence type="ECO:0000313" key="12">
    <source>
        <dbReference type="Proteomes" id="UP000287823"/>
    </source>
</evidence>
<dbReference type="GO" id="GO:0044780">
    <property type="term" value="P:bacterial-type flagellum assembly"/>
    <property type="evidence" value="ECO:0007669"/>
    <property type="project" value="InterPro"/>
</dbReference>
<protein>
    <recommendedName>
        <fullName evidence="4">Flagellar hook-associated protein 1</fullName>
    </recommendedName>
</protein>
<feature type="domain" description="Flagellar basal-body/hook protein C-terminal" evidence="9">
    <location>
        <begin position="653"/>
        <end position="692"/>
    </location>
</feature>
<keyword evidence="7" id="KW-0175">Coiled coil</keyword>
<reference evidence="11 12" key="1">
    <citation type="journal article" date="2011" name="Front. Microbiol.">
        <title>Genomic signatures of strain selection and enhancement in Bacillus atrophaeus var. globigii, a historical biowarfare simulant.</title>
        <authorList>
            <person name="Gibbons H.S."/>
            <person name="Broomall S.M."/>
            <person name="McNew L.A."/>
            <person name="Daligault H."/>
            <person name="Chapman C."/>
            <person name="Bruce D."/>
            <person name="Karavis M."/>
            <person name="Krepps M."/>
            <person name="McGregor P.A."/>
            <person name="Hong C."/>
            <person name="Park K.H."/>
            <person name="Akmal A."/>
            <person name="Feldman A."/>
            <person name="Lin J.S."/>
            <person name="Chang W.E."/>
            <person name="Higgs B.W."/>
            <person name="Demirev P."/>
            <person name="Lindquist J."/>
            <person name="Liem A."/>
            <person name="Fochler E."/>
            <person name="Read T.D."/>
            <person name="Tapia R."/>
            <person name="Johnson S."/>
            <person name="Bishop-Lilly K.A."/>
            <person name="Detter C."/>
            <person name="Han C."/>
            <person name="Sozhamannan S."/>
            <person name="Rosenzweig C.N."/>
            <person name="Skowronski E.W."/>
        </authorList>
    </citation>
    <scope>NUCLEOTIDE SEQUENCE [LARGE SCALE GENOMIC DNA]</scope>
    <source>
        <strain evidence="11 12">Y4G10-17</strain>
    </source>
</reference>
<dbReference type="InterPro" id="IPR010930">
    <property type="entry name" value="Flg_bb/hook_C_dom"/>
</dbReference>
<organism evidence="11 12">
    <name type="scientific">Aliidiomarina soli</name>
    <dbReference type="NCBI Taxonomy" id="1928574"/>
    <lineage>
        <taxon>Bacteria</taxon>
        <taxon>Pseudomonadati</taxon>
        <taxon>Pseudomonadota</taxon>
        <taxon>Gammaproteobacteria</taxon>
        <taxon>Alteromonadales</taxon>
        <taxon>Idiomarinaceae</taxon>
        <taxon>Aliidiomarina</taxon>
    </lineage>
</organism>
<keyword evidence="11" id="KW-0969">Cilium</keyword>
<dbReference type="AlphaFoldDB" id="A0A432WCU3"/>
<proteinExistence type="inferred from homology"/>
<sequence>MSFDLLNLGRNATLAHQRSLQITGNNIANVNTAGYIRERPVYNESGIGYGLDRLEVERMVDQFTQRQVRVDTSRAAFTDTYLDQATRIDTVLGRDEGSVATAIEKFFDLMQDTNNDPGSLTYRELLLTEGEGVAARMREMGEFLQNQYDQFNDRLDLEVDRANNLIESISELNKEISSYTSTKKEKQGALNTLLNDRDEKLRELSEYADIRVTDFSNGRQNITLATGQSLVMEDGTFNLIALKGDPNPLRPELTTQTRSDGKLVDVPVDVTRMGGTIGGMVAYRDEVLEPTQFKLGQMAMGFADALNEQNRLGMDLDNELGGVFFDLSNTETTALPHTDTNTGTNQRIDVRLEAGKAAELTAHRYEVRIQPSGTEFQVVALDTNGRMIGDETDYPVGTIGAAGDWEGDLGIGMEFNFADGTFDPGDRFEVNFTQNAALNIGVGITRPEDIALAAPVRVGENPENSGGGEISFEGMDSVDNFFDGTNNELLNDAPVQIRYEGRVGNTHQLSIVDNDGNTVGYFEGTNMDNILDNAVEWNGVGAFPDMTTTPTLYDFTPDYDVSLSGNPDAGDSFDIEYNSNGFADNSNSLAMSELQREKTLRRNPIVEGEKNMMSFNEGYGRMVSDVGNKVSQARTSDEAAKSLLEQSTSFFESVSGVNLDEEASNLLKYEQSYNAAARIITVSQTIFDTLLSSTR</sequence>
<evidence type="ECO:0000256" key="7">
    <source>
        <dbReference type="SAM" id="Coils"/>
    </source>
</evidence>
<evidence type="ECO:0000313" key="11">
    <source>
        <dbReference type="EMBL" id="RUO30227.1"/>
    </source>
</evidence>
<dbReference type="RefSeq" id="WP_126799707.1">
    <property type="nucleotide sequence ID" value="NZ_PIPO01000006.1"/>
</dbReference>
<dbReference type="PANTHER" id="PTHR30033:SF2">
    <property type="entry name" value="FLAGELLAR HOOK PROTEIN"/>
    <property type="match status" value="1"/>
</dbReference>
<feature type="domain" description="Flagellar hook-associated protein FlgK helical" evidence="10">
    <location>
        <begin position="86"/>
        <end position="325"/>
    </location>
</feature>
<dbReference type="SUPFAM" id="SSF64518">
    <property type="entry name" value="Phase 1 flagellin"/>
    <property type="match status" value="2"/>
</dbReference>
<evidence type="ECO:0000256" key="6">
    <source>
        <dbReference type="ARBA" id="ARBA00023143"/>
    </source>
</evidence>
<dbReference type="InterPro" id="IPR019776">
    <property type="entry name" value="Flagellar_basal_body_rod_CS"/>
</dbReference>
<dbReference type="NCBIfam" id="TIGR02492">
    <property type="entry name" value="flgK_ends"/>
    <property type="match status" value="1"/>
</dbReference>